<dbReference type="GO" id="GO:0140078">
    <property type="term" value="F:class I DNA-(apurinic or apyrimidinic site) endonuclease activity"/>
    <property type="evidence" value="ECO:0007669"/>
    <property type="project" value="UniProtKB-EC"/>
</dbReference>
<dbReference type="GO" id="GO:0051575">
    <property type="term" value="F:5'-deoxyribose-5-phosphate lyase activity"/>
    <property type="evidence" value="ECO:0007669"/>
    <property type="project" value="RHEA"/>
</dbReference>
<keyword evidence="15" id="KW-0915">Sodium</keyword>
<keyword evidence="11 25" id="KW-0227">DNA damage</keyword>
<evidence type="ECO:0000256" key="11">
    <source>
        <dbReference type="ARBA" id="ARBA00022763"/>
    </source>
</evidence>
<evidence type="ECO:0000256" key="19">
    <source>
        <dbReference type="ARBA" id="ARBA00023242"/>
    </source>
</evidence>
<keyword evidence="8 25" id="KW-0548">Nucleotidyltransferase</keyword>
<dbReference type="GO" id="GO:0006284">
    <property type="term" value="P:base-excision repair"/>
    <property type="evidence" value="ECO:0007669"/>
    <property type="project" value="TreeGrafter"/>
</dbReference>
<reference evidence="28 29" key="1">
    <citation type="journal article" date="2018" name="Gigascience">
        <title>Genomes of trombidid mites reveal novel predicted allergens and laterally-transferred genes associated with secondary metabolism.</title>
        <authorList>
            <person name="Dong X."/>
            <person name="Chaisiri K."/>
            <person name="Xia D."/>
            <person name="Armstrong S.D."/>
            <person name="Fang Y."/>
            <person name="Donnelly M.J."/>
            <person name="Kadowaki T."/>
            <person name="McGarry J.W."/>
            <person name="Darby A.C."/>
            <person name="Makepeace B.L."/>
        </authorList>
    </citation>
    <scope>NUCLEOTIDE SEQUENCE [LARGE SCALE GENOMIC DNA]</scope>
    <source>
        <strain evidence="28">UoL-UT</strain>
    </source>
</reference>
<sequence length="320" mass="36861">MDNKRTNPNKDICEKLLEIAKYEESVNRNIFKGRAYRKAVKTISELNYRLKSGKEAVKLPSIGKSIAAKIDEFLEIGEMNKITSIHNNERFFSLEQLQRVSGIGPVFANRLVDTGIKNIEELEKNTHLLNSHQKLGLKYLLEFEQKIPRSEVEEIERFILKSAKLVNTTIDLTICGSYRRGCSESGDVDVLVTDKRNKNFLPLLVQSLQNSSFITDTIAQGDNKFMGVCRLSENHLHRRIDIRFFPKSQYYCGILYFTGSSLFNQEMRKHALAQGFTLSEYSLRKFGSTGVPGEDLPITSEKEIFDYIHFPYKEPVERDW</sequence>
<keyword evidence="16" id="KW-0238">DNA-binding</keyword>
<dbReference type="Pfam" id="PF10391">
    <property type="entry name" value="DNA_pol_lambd_f"/>
    <property type="match status" value="1"/>
</dbReference>
<evidence type="ECO:0000256" key="12">
    <source>
        <dbReference type="ARBA" id="ARBA00022842"/>
    </source>
</evidence>
<dbReference type="InterPro" id="IPR022312">
    <property type="entry name" value="DNA_pol_X"/>
</dbReference>
<evidence type="ECO:0000256" key="14">
    <source>
        <dbReference type="ARBA" id="ARBA00022932"/>
    </source>
</evidence>
<keyword evidence="9" id="KW-0235">DNA replication</keyword>
<evidence type="ECO:0000256" key="3">
    <source>
        <dbReference type="ARBA" id="ARBA00004496"/>
    </source>
</evidence>
<dbReference type="Gene3D" id="1.10.150.110">
    <property type="entry name" value="DNA polymerase beta, N-terminal domain-like"/>
    <property type="match status" value="1"/>
</dbReference>
<evidence type="ECO:0000313" key="28">
    <source>
        <dbReference type="EMBL" id="RWS26002.1"/>
    </source>
</evidence>
<dbReference type="Pfam" id="PF14791">
    <property type="entry name" value="DNA_pol_B_thumb"/>
    <property type="match status" value="1"/>
</dbReference>
<protein>
    <recommendedName>
        <fullName evidence="25">DNA polymerase</fullName>
        <ecNumber evidence="25">2.7.7.7</ecNumber>
    </recommendedName>
</protein>
<dbReference type="InterPro" id="IPR027421">
    <property type="entry name" value="DNA_pol_lamdba_lyase_dom_sf"/>
</dbReference>
<comment type="function">
    <text evidence="22">Repair polymerase that plays a key role in base-excision repair. During this process, the damaged base is excised by specific DNA glycosylases, the DNA backbone is nicked at the abasic site by an apurinic/apyrimidic (AP) endonuclease, and POLB removes 5'-deoxyribose-phosphate from the preincised AP site acting as a 5'-deoxyribose-phosphate lyase (5'-dRP lyase); through its DNA polymerase activity, it adds one nucleotide to the 3' end of the arising single-nucleotide gap. Conducts 'gap-filling' DNA synthesis in a stepwise distributive fashion rather than in a processive fashion as for other DNA polymerases. It is also able to cleave sugar-phosphate bonds 3' to an intact AP site, acting as an AP lyase.</text>
</comment>
<evidence type="ECO:0000256" key="4">
    <source>
        <dbReference type="ARBA" id="ARBA00022481"/>
    </source>
</evidence>
<organism evidence="28 29">
    <name type="scientific">Leptotrombidium deliense</name>
    <dbReference type="NCBI Taxonomy" id="299467"/>
    <lineage>
        <taxon>Eukaryota</taxon>
        <taxon>Metazoa</taxon>
        <taxon>Ecdysozoa</taxon>
        <taxon>Arthropoda</taxon>
        <taxon>Chelicerata</taxon>
        <taxon>Arachnida</taxon>
        <taxon>Acari</taxon>
        <taxon>Acariformes</taxon>
        <taxon>Trombidiformes</taxon>
        <taxon>Prostigmata</taxon>
        <taxon>Anystina</taxon>
        <taxon>Parasitengona</taxon>
        <taxon>Trombiculoidea</taxon>
        <taxon>Trombiculidae</taxon>
        <taxon>Leptotrombidium</taxon>
    </lineage>
</organism>
<dbReference type="GO" id="GO:0003677">
    <property type="term" value="F:DNA binding"/>
    <property type="evidence" value="ECO:0007669"/>
    <property type="project" value="UniProtKB-UniRule"/>
</dbReference>
<name>A0A443SET0_9ACAR</name>
<dbReference type="FunFam" id="3.30.210.10:FF:000002">
    <property type="entry name" value="DNA polymerase"/>
    <property type="match status" value="1"/>
</dbReference>
<dbReference type="GO" id="GO:0046872">
    <property type="term" value="F:metal ion binding"/>
    <property type="evidence" value="ECO:0007669"/>
    <property type="project" value="UniProtKB-UniRule"/>
</dbReference>
<dbReference type="Pfam" id="PF14716">
    <property type="entry name" value="HHH_8"/>
    <property type="match status" value="1"/>
</dbReference>
<keyword evidence="18" id="KW-0456">Lyase</keyword>
<dbReference type="GO" id="GO:0003887">
    <property type="term" value="F:DNA-directed DNA polymerase activity"/>
    <property type="evidence" value="ECO:0007669"/>
    <property type="project" value="UniProtKB-UniRule"/>
</dbReference>
<evidence type="ECO:0000256" key="24">
    <source>
        <dbReference type="PIRSR" id="PIRSR622312-50"/>
    </source>
</evidence>
<dbReference type="GO" id="GO:0006303">
    <property type="term" value="P:double-strand break repair via nonhomologous end joining"/>
    <property type="evidence" value="ECO:0007669"/>
    <property type="project" value="TreeGrafter"/>
</dbReference>
<comment type="caution">
    <text evidence="28">The sequence shown here is derived from an EMBL/GenBank/DDBJ whole genome shotgun (WGS) entry which is preliminary data.</text>
</comment>
<evidence type="ECO:0000256" key="17">
    <source>
        <dbReference type="ARBA" id="ARBA00023204"/>
    </source>
</evidence>
<dbReference type="InterPro" id="IPR010996">
    <property type="entry name" value="HHH_MUS81"/>
</dbReference>
<comment type="catalytic activity">
    <reaction evidence="20">
        <text>2'-deoxyribonucleotide-(2'-deoxyribose 5'-phosphate)-2'-deoxyribonucleotide-DNA = a 3'-end 2'-deoxyribonucleotide-(2,3-dehydro-2,3-deoxyribose 5'-phosphate)-DNA + a 5'-end 5'-phospho-2'-deoxyribonucleoside-DNA + H(+)</text>
        <dbReference type="Rhea" id="RHEA:66592"/>
        <dbReference type="Rhea" id="RHEA-COMP:13180"/>
        <dbReference type="Rhea" id="RHEA-COMP:16897"/>
        <dbReference type="Rhea" id="RHEA-COMP:17067"/>
        <dbReference type="ChEBI" id="CHEBI:15378"/>
        <dbReference type="ChEBI" id="CHEBI:136412"/>
        <dbReference type="ChEBI" id="CHEBI:157695"/>
        <dbReference type="ChEBI" id="CHEBI:167181"/>
        <dbReference type="EC" id="4.2.99.18"/>
    </reaction>
</comment>
<evidence type="ECO:0000313" key="29">
    <source>
        <dbReference type="Proteomes" id="UP000288716"/>
    </source>
</evidence>
<dbReference type="InterPro" id="IPR028207">
    <property type="entry name" value="DNA_pol_B_palm_palm"/>
</dbReference>
<dbReference type="VEuPathDB" id="VectorBase:LDEU006038"/>
<dbReference type="PANTHER" id="PTHR11276">
    <property type="entry name" value="DNA POLYMERASE TYPE-X FAMILY MEMBER"/>
    <property type="match status" value="1"/>
</dbReference>
<feature type="domain" description="Helix-hairpin-helix DNA-binding motif class 1" evidence="26">
    <location>
        <begin position="95"/>
        <end position="114"/>
    </location>
</feature>
<dbReference type="InterPro" id="IPR037160">
    <property type="entry name" value="DNA_Pol_thumb_sf"/>
</dbReference>
<dbReference type="InterPro" id="IPR002008">
    <property type="entry name" value="DNA_pol_X_beta-like"/>
</dbReference>
<dbReference type="InterPro" id="IPR002054">
    <property type="entry name" value="DNA-dir_DNA_pol_X"/>
</dbReference>
<evidence type="ECO:0000256" key="15">
    <source>
        <dbReference type="ARBA" id="ARBA00023053"/>
    </source>
</evidence>
<dbReference type="InterPro" id="IPR029398">
    <property type="entry name" value="PolB_thumb"/>
</dbReference>
<dbReference type="SUPFAM" id="SSF81585">
    <property type="entry name" value="PsbU/PolX domain-like"/>
    <property type="match status" value="1"/>
</dbReference>
<dbReference type="EMBL" id="NCKV01003159">
    <property type="protein sequence ID" value="RWS26002.1"/>
    <property type="molecule type" value="Genomic_DNA"/>
</dbReference>
<evidence type="ECO:0000256" key="2">
    <source>
        <dbReference type="ARBA" id="ARBA00004123"/>
    </source>
</evidence>
<evidence type="ECO:0000256" key="23">
    <source>
        <dbReference type="ARBA" id="ARBA00049244"/>
    </source>
</evidence>
<proteinExistence type="inferred from homology"/>
<dbReference type="InterPro" id="IPR043519">
    <property type="entry name" value="NT_sf"/>
</dbReference>
<evidence type="ECO:0000256" key="8">
    <source>
        <dbReference type="ARBA" id="ARBA00022695"/>
    </source>
</evidence>
<comment type="cofactor">
    <cofactor evidence="1">
        <name>Mg(2+)</name>
        <dbReference type="ChEBI" id="CHEBI:18420"/>
    </cofactor>
</comment>
<keyword evidence="29" id="KW-1185">Reference proteome</keyword>
<evidence type="ECO:0000256" key="18">
    <source>
        <dbReference type="ARBA" id="ARBA00023239"/>
    </source>
</evidence>
<feature type="active site" description="Nucleophile; Schiff-base intermediate with DNA; for 5'-dRP lyase activity" evidence="24">
    <location>
        <position position="69"/>
    </location>
</feature>
<keyword evidence="7 25" id="KW-0808">Transferase</keyword>
<evidence type="ECO:0000256" key="22">
    <source>
        <dbReference type="ARBA" id="ARBA00045548"/>
    </source>
</evidence>
<evidence type="ECO:0000256" key="10">
    <source>
        <dbReference type="ARBA" id="ARBA00022723"/>
    </source>
</evidence>
<comment type="similarity">
    <text evidence="25">Belongs to the DNA polymerase type-X family.</text>
</comment>
<keyword evidence="4" id="KW-0488">Methylation</keyword>
<evidence type="ECO:0000256" key="13">
    <source>
        <dbReference type="ARBA" id="ARBA00022843"/>
    </source>
</evidence>
<evidence type="ECO:0000256" key="5">
    <source>
        <dbReference type="ARBA" id="ARBA00022490"/>
    </source>
</evidence>
<keyword evidence="14 25" id="KW-0239">DNA-directed DNA polymerase</keyword>
<gene>
    <name evidence="28" type="ORF">B4U80_05844</name>
</gene>
<dbReference type="EC" id="2.7.7.7" evidence="25"/>
<dbReference type="PRINTS" id="PR00869">
    <property type="entry name" value="DNAPOLX"/>
</dbReference>
<dbReference type="GO" id="GO:0005737">
    <property type="term" value="C:cytoplasm"/>
    <property type="evidence" value="ECO:0007669"/>
    <property type="project" value="UniProtKB-SubCell"/>
</dbReference>
<dbReference type="PRINTS" id="PR00870">
    <property type="entry name" value="DNAPOLXBETA"/>
</dbReference>
<keyword evidence="5" id="KW-0963">Cytoplasm</keyword>
<comment type="function">
    <text evidence="25">DNA polymerase that functions in several pathways of DNA repair. Involved in base excision repair (BER) responsible for repair of lesions that give rise to abasic (AP) sites in DNA. Also contributes to DNA double-strand break repair by non-homologous end joining and homologous recombination. Has both template-dependent and template-independent (terminal transferase) DNA polymerase activities. Has also a 5'-deoxyribose-5-phosphate lyase (dRP lyase) activity.</text>
</comment>
<keyword evidence="12" id="KW-0460">Magnesium</keyword>
<keyword evidence="19 25" id="KW-0539">Nucleus</keyword>
<keyword evidence="6" id="KW-0237">DNA synthesis</keyword>
<dbReference type="PANTHER" id="PTHR11276:SF42">
    <property type="entry name" value="DNA POLYMERASE BETA"/>
    <property type="match status" value="1"/>
</dbReference>
<dbReference type="SMART" id="SM00278">
    <property type="entry name" value="HhH1"/>
    <property type="match status" value="2"/>
</dbReference>
<dbReference type="InterPro" id="IPR003583">
    <property type="entry name" value="Hlx-hairpin-Hlx_DNA-bd_motif"/>
</dbReference>
<keyword evidence="17 25" id="KW-0234">DNA repair</keyword>
<dbReference type="OrthoDB" id="205514at2759"/>
<dbReference type="STRING" id="299467.A0A443SET0"/>
<evidence type="ECO:0000256" key="16">
    <source>
        <dbReference type="ARBA" id="ARBA00023125"/>
    </source>
</evidence>
<evidence type="ECO:0000256" key="1">
    <source>
        <dbReference type="ARBA" id="ARBA00001946"/>
    </source>
</evidence>
<dbReference type="InterPro" id="IPR018944">
    <property type="entry name" value="DNA_pol_lambd_fingers_domain"/>
</dbReference>
<dbReference type="AlphaFoldDB" id="A0A443SET0"/>
<dbReference type="Gene3D" id="3.30.460.10">
    <property type="entry name" value="Beta Polymerase, domain 2"/>
    <property type="match status" value="1"/>
</dbReference>
<dbReference type="SMART" id="SM00483">
    <property type="entry name" value="POLXc"/>
    <property type="match status" value="1"/>
</dbReference>
<dbReference type="Gene3D" id="3.30.210.10">
    <property type="entry name" value="DNA polymerase, thumb domain"/>
    <property type="match status" value="1"/>
</dbReference>
<dbReference type="SUPFAM" id="SSF81301">
    <property type="entry name" value="Nucleotidyltransferase"/>
    <property type="match status" value="1"/>
</dbReference>
<keyword evidence="10" id="KW-0479">Metal-binding</keyword>
<evidence type="ECO:0000256" key="9">
    <source>
        <dbReference type="ARBA" id="ARBA00022705"/>
    </source>
</evidence>
<evidence type="ECO:0000259" key="27">
    <source>
        <dbReference type="SMART" id="SM00483"/>
    </source>
</evidence>
<comment type="catalytic activity">
    <reaction evidence="21">
        <text>a 5'-end 2'-deoxyribose-2'-deoxyribonucleotide-DNA = (2E,4S)-4-hydroxypenten-2-al-5-phosphate + a 5'-end 5'-phospho-2'-deoxyribonucleoside-DNA + H(+)</text>
        <dbReference type="Rhea" id="RHEA:76255"/>
        <dbReference type="Rhea" id="RHEA-COMP:13180"/>
        <dbReference type="Rhea" id="RHEA-COMP:18657"/>
        <dbReference type="ChEBI" id="CHEBI:15378"/>
        <dbReference type="ChEBI" id="CHEBI:136412"/>
        <dbReference type="ChEBI" id="CHEBI:195194"/>
        <dbReference type="ChEBI" id="CHEBI:195195"/>
    </reaction>
</comment>
<dbReference type="Pfam" id="PF14792">
    <property type="entry name" value="DNA_pol_B_palm"/>
    <property type="match status" value="1"/>
</dbReference>
<dbReference type="GO" id="GO:0005634">
    <property type="term" value="C:nucleus"/>
    <property type="evidence" value="ECO:0007669"/>
    <property type="project" value="UniProtKB-SubCell"/>
</dbReference>
<keyword evidence="13" id="KW-0832">Ubl conjugation</keyword>
<evidence type="ECO:0000256" key="21">
    <source>
        <dbReference type="ARBA" id="ARBA00044678"/>
    </source>
</evidence>
<dbReference type="SUPFAM" id="SSF47802">
    <property type="entry name" value="DNA polymerase beta, N-terminal domain-like"/>
    <property type="match status" value="1"/>
</dbReference>
<feature type="domain" description="DNA-directed DNA polymerase X" evidence="27">
    <location>
        <begin position="7"/>
        <end position="319"/>
    </location>
</feature>
<dbReference type="Proteomes" id="UP000288716">
    <property type="component" value="Unassembled WGS sequence"/>
</dbReference>
<evidence type="ECO:0000259" key="26">
    <source>
        <dbReference type="SMART" id="SM00278"/>
    </source>
</evidence>
<dbReference type="CDD" id="cd00141">
    <property type="entry name" value="NT_POLXc"/>
    <property type="match status" value="1"/>
</dbReference>
<evidence type="ECO:0000256" key="6">
    <source>
        <dbReference type="ARBA" id="ARBA00022634"/>
    </source>
</evidence>
<evidence type="ECO:0000256" key="20">
    <source>
        <dbReference type="ARBA" id="ARBA00044632"/>
    </source>
</evidence>
<evidence type="ECO:0000256" key="25">
    <source>
        <dbReference type="RuleBase" id="RU366014"/>
    </source>
</evidence>
<dbReference type="Gene3D" id="1.10.150.20">
    <property type="entry name" value="5' to 3' exonuclease, C-terminal subdomain"/>
    <property type="match status" value="1"/>
</dbReference>
<comment type="subcellular location">
    <subcellularLocation>
        <location evidence="3">Cytoplasm</location>
    </subcellularLocation>
    <subcellularLocation>
        <location evidence="2 25">Nucleus</location>
    </subcellularLocation>
</comment>
<evidence type="ECO:0000256" key="7">
    <source>
        <dbReference type="ARBA" id="ARBA00022679"/>
    </source>
</evidence>
<accession>A0A443SET0</accession>
<feature type="domain" description="Helix-hairpin-helix DNA-binding motif class 1" evidence="26">
    <location>
        <begin position="54"/>
        <end position="73"/>
    </location>
</feature>
<comment type="catalytic activity">
    <reaction evidence="23 25">
        <text>DNA(n) + a 2'-deoxyribonucleoside 5'-triphosphate = DNA(n+1) + diphosphate</text>
        <dbReference type="Rhea" id="RHEA:22508"/>
        <dbReference type="Rhea" id="RHEA-COMP:17339"/>
        <dbReference type="Rhea" id="RHEA-COMP:17340"/>
        <dbReference type="ChEBI" id="CHEBI:33019"/>
        <dbReference type="ChEBI" id="CHEBI:61560"/>
        <dbReference type="ChEBI" id="CHEBI:173112"/>
        <dbReference type="EC" id="2.7.7.7"/>
    </reaction>
</comment>